<evidence type="ECO:0000256" key="2">
    <source>
        <dbReference type="ARBA" id="ARBA00022475"/>
    </source>
</evidence>
<feature type="transmembrane region" description="Helical" evidence="10">
    <location>
        <begin position="57"/>
        <end position="77"/>
    </location>
</feature>
<organism evidence="11 12">
    <name type="scientific">Alkalibacillus salilacus</name>
    <dbReference type="NCBI Taxonomy" id="284582"/>
    <lineage>
        <taxon>Bacteria</taxon>
        <taxon>Bacillati</taxon>
        <taxon>Bacillota</taxon>
        <taxon>Bacilli</taxon>
        <taxon>Bacillales</taxon>
        <taxon>Bacillaceae</taxon>
        <taxon>Alkalibacillus</taxon>
    </lineage>
</organism>
<sequence>MYKNALFVAIGGAVGTLLRYSIDLSFPNTSTLLVNLVGSFLLGIFTAYTIEKTIPEWLKVGVGVGLLGGFTTMSTFASDVYALASNDVWLTSVGYSFISVAGGLILAFVGYRLIHRGERA</sequence>
<dbReference type="Pfam" id="PF02537">
    <property type="entry name" value="CRCB"/>
    <property type="match status" value="1"/>
</dbReference>
<accession>A0ABT9VFN3</accession>
<comment type="subcellular location">
    <subcellularLocation>
        <location evidence="1 10">Cell membrane</location>
        <topology evidence="1 10">Multi-pass membrane protein</topology>
    </subcellularLocation>
</comment>
<gene>
    <name evidence="10" type="primary">fluC</name>
    <name evidence="10" type="synonym">crcB</name>
    <name evidence="11" type="ORF">J2S77_001695</name>
</gene>
<keyword evidence="6 10" id="KW-0407">Ion channel</keyword>
<name>A0ABT9VFN3_9BACI</name>
<dbReference type="HAMAP" id="MF_00454">
    <property type="entry name" value="FluC"/>
    <property type="match status" value="1"/>
</dbReference>
<dbReference type="EMBL" id="JAUSTQ010000006">
    <property type="protein sequence ID" value="MDQ0159709.1"/>
    <property type="molecule type" value="Genomic_DNA"/>
</dbReference>
<evidence type="ECO:0000256" key="1">
    <source>
        <dbReference type="ARBA" id="ARBA00004651"/>
    </source>
</evidence>
<evidence type="ECO:0000256" key="8">
    <source>
        <dbReference type="ARBA" id="ARBA00035585"/>
    </source>
</evidence>
<evidence type="ECO:0000256" key="6">
    <source>
        <dbReference type="ARBA" id="ARBA00023303"/>
    </source>
</evidence>
<keyword evidence="10" id="KW-0915">Sodium</keyword>
<dbReference type="Proteomes" id="UP001224359">
    <property type="component" value="Unassembled WGS sequence"/>
</dbReference>
<keyword evidence="10" id="KW-0479">Metal-binding</keyword>
<dbReference type="InterPro" id="IPR003691">
    <property type="entry name" value="FluC"/>
</dbReference>
<evidence type="ECO:0000313" key="11">
    <source>
        <dbReference type="EMBL" id="MDQ0159709.1"/>
    </source>
</evidence>
<evidence type="ECO:0000313" key="12">
    <source>
        <dbReference type="Proteomes" id="UP001224359"/>
    </source>
</evidence>
<dbReference type="PANTHER" id="PTHR28259">
    <property type="entry name" value="FLUORIDE EXPORT PROTEIN 1-RELATED"/>
    <property type="match status" value="1"/>
</dbReference>
<evidence type="ECO:0000256" key="4">
    <source>
        <dbReference type="ARBA" id="ARBA00022989"/>
    </source>
</evidence>
<evidence type="ECO:0000256" key="3">
    <source>
        <dbReference type="ARBA" id="ARBA00022692"/>
    </source>
</evidence>
<comment type="caution">
    <text evidence="11">The sequence shown here is derived from an EMBL/GenBank/DDBJ whole genome shotgun (WGS) entry which is preliminary data.</text>
</comment>
<keyword evidence="12" id="KW-1185">Reference proteome</keyword>
<reference evidence="11 12" key="1">
    <citation type="submission" date="2023-07" db="EMBL/GenBank/DDBJ databases">
        <title>Genomic Encyclopedia of Type Strains, Phase IV (KMG-IV): sequencing the most valuable type-strain genomes for metagenomic binning, comparative biology and taxonomic classification.</title>
        <authorList>
            <person name="Goeker M."/>
        </authorList>
    </citation>
    <scope>NUCLEOTIDE SEQUENCE [LARGE SCALE GENOMIC DNA]</scope>
    <source>
        <strain evidence="11 12">DSM 16460</strain>
    </source>
</reference>
<keyword evidence="4 10" id="KW-1133">Transmembrane helix</keyword>
<keyword evidence="5 10" id="KW-0472">Membrane</keyword>
<feature type="binding site" evidence="10">
    <location>
        <position position="68"/>
    </location>
    <ligand>
        <name>Na(+)</name>
        <dbReference type="ChEBI" id="CHEBI:29101"/>
        <note>structural</note>
    </ligand>
</feature>
<evidence type="ECO:0000256" key="7">
    <source>
        <dbReference type="ARBA" id="ARBA00035120"/>
    </source>
</evidence>
<dbReference type="PANTHER" id="PTHR28259:SF1">
    <property type="entry name" value="FLUORIDE EXPORT PROTEIN 1-RELATED"/>
    <property type="match status" value="1"/>
</dbReference>
<protein>
    <recommendedName>
        <fullName evidence="10">Fluoride-specific ion channel FluC</fullName>
    </recommendedName>
</protein>
<comment type="catalytic activity">
    <reaction evidence="8">
        <text>fluoride(in) = fluoride(out)</text>
        <dbReference type="Rhea" id="RHEA:76159"/>
        <dbReference type="ChEBI" id="CHEBI:17051"/>
    </reaction>
    <physiologicalReaction direction="left-to-right" evidence="8">
        <dbReference type="Rhea" id="RHEA:76160"/>
    </physiologicalReaction>
</comment>
<keyword evidence="2 10" id="KW-1003">Cell membrane</keyword>
<evidence type="ECO:0000256" key="10">
    <source>
        <dbReference type="HAMAP-Rule" id="MF_00454"/>
    </source>
</evidence>
<comment type="similarity">
    <text evidence="7 10">Belongs to the fluoride channel Fluc/FEX (TC 1.A.43) family.</text>
</comment>
<evidence type="ECO:0000256" key="9">
    <source>
        <dbReference type="ARBA" id="ARBA00049940"/>
    </source>
</evidence>
<keyword evidence="10" id="KW-0813">Transport</keyword>
<feature type="transmembrane region" description="Helical" evidence="10">
    <location>
        <begin position="31"/>
        <end position="50"/>
    </location>
</feature>
<comment type="activity regulation">
    <text evidence="10">Na(+) is not transported, but it plays an essential structural role and its presence is essential for fluoride channel function.</text>
</comment>
<evidence type="ECO:0000256" key="5">
    <source>
        <dbReference type="ARBA" id="ARBA00023136"/>
    </source>
</evidence>
<keyword evidence="10" id="KW-0406">Ion transport</keyword>
<feature type="binding site" evidence="10">
    <location>
        <position position="71"/>
    </location>
    <ligand>
        <name>Na(+)</name>
        <dbReference type="ChEBI" id="CHEBI:29101"/>
        <note>structural</note>
    </ligand>
</feature>
<feature type="transmembrane region" description="Helical" evidence="10">
    <location>
        <begin position="89"/>
        <end position="114"/>
    </location>
</feature>
<proteinExistence type="inferred from homology"/>
<keyword evidence="3 10" id="KW-0812">Transmembrane</keyword>
<comment type="function">
    <text evidence="9 10">Fluoride-specific ion channel. Important for reducing fluoride concentration in the cell, thus reducing its toxicity.</text>
</comment>
<dbReference type="RefSeq" id="WP_306976403.1">
    <property type="nucleotide sequence ID" value="NZ_JAUSTQ010000006.1"/>
</dbReference>